<accession>A0A6J5ZLX5</accession>
<protein>
    <submittedName>
        <fullName evidence="1">Unannotated protein</fullName>
    </submittedName>
</protein>
<proteinExistence type="predicted"/>
<dbReference type="EMBL" id="CAESAI010000044">
    <property type="protein sequence ID" value="CAB4343644.1"/>
    <property type="molecule type" value="Genomic_DNA"/>
</dbReference>
<evidence type="ECO:0000313" key="5">
    <source>
        <dbReference type="EMBL" id="CAB5021937.1"/>
    </source>
</evidence>
<dbReference type="EMBL" id="CAFBPK010000015">
    <property type="protein sequence ID" value="CAB5021937.1"/>
    <property type="molecule type" value="Genomic_DNA"/>
</dbReference>
<evidence type="ECO:0000313" key="3">
    <source>
        <dbReference type="EMBL" id="CAB4709565.1"/>
    </source>
</evidence>
<dbReference type="Gene3D" id="3.30.10.10">
    <property type="entry name" value="Trypsin Inhibitor V, subunit A"/>
    <property type="match status" value="1"/>
</dbReference>
<evidence type="ECO:0000313" key="6">
    <source>
        <dbReference type="EMBL" id="CAB5046663.1"/>
    </source>
</evidence>
<evidence type="ECO:0000313" key="1">
    <source>
        <dbReference type="EMBL" id="CAB4343644.1"/>
    </source>
</evidence>
<organism evidence="1">
    <name type="scientific">freshwater metagenome</name>
    <dbReference type="NCBI Taxonomy" id="449393"/>
    <lineage>
        <taxon>unclassified sequences</taxon>
        <taxon>metagenomes</taxon>
        <taxon>ecological metagenomes</taxon>
    </lineage>
</organism>
<dbReference type="EMBL" id="CAESAD010000015">
    <property type="protein sequence ID" value="CAB4344902.1"/>
    <property type="molecule type" value="Genomic_DNA"/>
</dbReference>
<sequence length="84" mass="9182">MPSPDISSSDMQFEPSETALGVAKEVIGKTESEAISLIEGVSSEKLSARVVRRDDENYAVTMDYRLDRINLEIDSGLVTKAYVG</sequence>
<evidence type="ECO:0000313" key="4">
    <source>
        <dbReference type="EMBL" id="CAB4808629.1"/>
    </source>
</evidence>
<reference evidence="1" key="1">
    <citation type="submission" date="2020-05" db="EMBL/GenBank/DDBJ databases">
        <authorList>
            <person name="Chiriac C."/>
            <person name="Salcher M."/>
            <person name="Ghai R."/>
            <person name="Kavagutti S V."/>
        </authorList>
    </citation>
    <scope>NUCLEOTIDE SEQUENCE</scope>
</reference>
<gene>
    <name evidence="3" type="ORF">UFOPK2648_00809</name>
    <name evidence="4" type="ORF">UFOPK3037_01130</name>
    <name evidence="1" type="ORF">UFOPK3406_01269</name>
    <name evidence="2" type="ORF">UFOPK3925_01457</name>
    <name evidence="5" type="ORF">UFOPK4097_00990</name>
    <name evidence="6" type="ORF">UFOPK4301_00433</name>
</gene>
<evidence type="ECO:0000313" key="2">
    <source>
        <dbReference type="EMBL" id="CAB4344902.1"/>
    </source>
</evidence>
<name>A0A6J5ZLX5_9ZZZZ</name>
<dbReference type="EMBL" id="CAEZYC010000040">
    <property type="protein sequence ID" value="CAB4709565.1"/>
    <property type="molecule type" value="Genomic_DNA"/>
</dbReference>
<dbReference type="EMBL" id="CAFBQG010000036">
    <property type="protein sequence ID" value="CAB5046663.1"/>
    <property type="molecule type" value="Genomic_DNA"/>
</dbReference>
<dbReference type="EMBL" id="CAFAAO010000014">
    <property type="protein sequence ID" value="CAB4808629.1"/>
    <property type="molecule type" value="Genomic_DNA"/>
</dbReference>
<dbReference type="AlphaFoldDB" id="A0A6J5ZLX5"/>